<proteinExistence type="predicted"/>
<feature type="region of interest" description="Disordered" evidence="1">
    <location>
        <begin position="1"/>
        <end position="22"/>
    </location>
</feature>
<feature type="compositionally biased region" description="Low complexity" evidence="1">
    <location>
        <begin position="369"/>
        <end position="383"/>
    </location>
</feature>
<feature type="region of interest" description="Disordered" evidence="1">
    <location>
        <begin position="106"/>
        <end position="255"/>
    </location>
</feature>
<dbReference type="InterPro" id="IPR012677">
    <property type="entry name" value="Nucleotide-bd_a/b_plait_sf"/>
</dbReference>
<feature type="compositionally biased region" description="Polar residues" evidence="1">
    <location>
        <begin position="312"/>
        <end position="326"/>
    </location>
</feature>
<feature type="compositionally biased region" description="Basic and acidic residues" evidence="1">
    <location>
        <begin position="230"/>
        <end position="246"/>
    </location>
</feature>
<dbReference type="SUPFAM" id="SSF54928">
    <property type="entry name" value="RNA-binding domain, RBD"/>
    <property type="match status" value="1"/>
</dbReference>
<keyword evidence="3" id="KW-1185">Reference proteome</keyword>
<feature type="region of interest" description="Disordered" evidence="1">
    <location>
        <begin position="273"/>
        <end position="589"/>
    </location>
</feature>
<reference evidence="2" key="1">
    <citation type="journal article" date="2021" name="Nat. Commun.">
        <title>Genetic determinants of endophytism in the Arabidopsis root mycobiome.</title>
        <authorList>
            <person name="Mesny F."/>
            <person name="Miyauchi S."/>
            <person name="Thiergart T."/>
            <person name="Pickel B."/>
            <person name="Atanasova L."/>
            <person name="Karlsson M."/>
            <person name="Huettel B."/>
            <person name="Barry K.W."/>
            <person name="Haridas S."/>
            <person name="Chen C."/>
            <person name="Bauer D."/>
            <person name="Andreopoulos W."/>
            <person name="Pangilinan J."/>
            <person name="LaButti K."/>
            <person name="Riley R."/>
            <person name="Lipzen A."/>
            <person name="Clum A."/>
            <person name="Drula E."/>
            <person name="Henrissat B."/>
            <person name="Kohler A."/>
            <person name="Grigoriev I.V."/>
            <person name="Martin F.M."/>
            <person name="Hacquard S."/>
        </authorList>
    </citation>
    <scope>NUCLEOTIDE SEQUENCE</scope>
    <source>
        <strain evidence="2">MPI-CAGE-CH-0243</strain>
    </source>
</reference>
<feature type="compositionally biased region" description="Polar residues" evidence="1">
    <location>
        <begin position="1"/>
        <end position="20"/>
    </location>
</feature>
<feature type="compositionally biased region" description="Polar residues" evidence="1">
    <location>
        <begin position="515"/>
        <end position="527"/>
    </location>
</feature>
<protein>
    <submittedName>
        <fullName evidence="2">Uncharacterized protein</fullName>
    </submittedName>
</protein>
<feature type="compositionally biased region" description="Low complexity" evidence="1">
    <location>
        <begin position="414"/>
        <end position="426"/>
    </location>
</feature>
<feature type="compositionally biased region" description="Basic and acidic residues" evidence="1">
    <location>
        <begin position="106"/>
        <end position="129"/>
    </location>
</feature>
<evidence type="ECO:0000256" key="1">
    <source>
        <dbReference type="SAM" id="MobiDB-lite"/>
    </source>
</evidence>
<feature type="compositionally biased region" description="Acidic residues" evidence="1">
    <location>
        <begin position="442"/>
        <end position="451"/>
    </location>
</feature>
<feature type="compositionally biased region" description="Basic residues" evidence="1">
    <location>
        <begin position="219"/>
        <end position="229"/>
    </location>
</feature>
<gene>
    <name evidence="2" type="ORF">B0J11DRAFT_516311</name>
</gene>
<evidence type="ECO:0000313" key="2">
    <source>
        <dbReference type="EMBL" id="KAH7139208.1"/>
    </source>
</evidence>
<organism evidence="2 3">
    <name type="scientific">Dendryphion nanum</name>
    <dbReference type="NCBI Taxonomy" id="256645"/>
    <lineage>
        <taxon>Eukaryota</taxon>
        <taxon>Fungi</taxon>
        <taxon>Dikarya</taxon>
        <taxon>Ascomycota</taxon>
        <taxon>Pezizomycotina</taxon>
        <taxon>Dothideomycetes</taxon>
        <taxon>Pleosporomycetidae</taxon>
        <taxon>Pleosporales</taxon>
        <taxon>Torulaceae</taxon>
        <taxon>Dendryphion</taxon>
    </lineage>
</organism>
<dbReference type="Proteomes" id="UP000700596">
    <property type="component" value="Unassembled WGS sequence"/>
</dbReference>
<feature type="compositionally biased region" description="Basic residues" evidence="1">
    <location>
        <begin position="130"/>
        <end position="139"/>
    </location>
</feature>
<evidence type="ECO:0000313" key="3">
    <source>
        <dbReference type="Proteomes" id="UP000700596"/>
    </source>
</evidence>
<dbReference type="GO" id="GO:0003676">
    <property type="term" value="F:nucleic acid binding"/>
    <property type="evidence" value="ECO:0007669"/>
    <property type="project" value="InterPro"/>
</dbReference>
<sequence length="624" mass="69003">MPATSTAHIDSKGASITSSKPPKATAVNASLVDETQPVRLHITPFTPSLLKAYLAPSVLLQAKNISYHTVATFPEKGFGYVELPAMEAQKLKKKLNGSTLKGSKIRIEEAKPEKRKAVEEADAADDKPAKRAKKEKKKKELGVLEGAELPADRKIKRGWTEPPSKNRRDRKKDEREKGIDKKDKKPKQKESKYTREPEMLFKAKLTPVAATELALKDKSKGKKEKKDKKNSKSKDETVLHEFEHNTKQPSFLKSTPILTEAKPAVEYVNGKGWVDEDGNLVESETGKARNRRVLELVDAVPEETNNTEKKPSITSETEASPKTTPNPVKKSKKKQATPPPSSSESELEESSAVSSSSEDEDSEPESEAASEAKSSASSPTPAEGTPEIAITPSSPDLERKEIHPLEALFKRAKPSPSSTPNPTSTPVKGLAPINTSFSFFENETEPMDVDDGDAHGNPPTTPYTQRDLEWRGLRSAAPTPDTAAIGRRFSFSWRKGSQEADDDDDDDDDLEAGKQLNTNTKANSSVNHLPGLVEEDEDGEAAVNGTPERDDQDIETNGTPLASKRQTRSTTKQAADGEEQEESEFGKWFWEARGDNNRGWKKRRRETLKVRRLRENKKLTLRKV</sequence>
<dbReference type="InterPro" id="IPR035979">
    <property type="entry name" value="RBD_domain_sf"/>
</dbReference>
<feature type="compositionally biased region" description="Basic and acidic residues" evidence="1">
    <location>
        <begin position="171"/>
        <end position="201"/>
    </location>
</feature>
<dbReference type="AlphaFoldDB" id="A0A9P9EKM4"/>
<comment type="caution">
    <text evidence="2">The sequence shown here is derived from an EMBL/GenBank/DDBJ whole genome shotgun (WGS) entry which is preliminary data.</text>
</comment>
<dbReference type="OrthoDB" id="3595585at2759"/>
<accession>A0A9P9EKM4</accession>
<dbReference type="EMBL" id="JAGMWT010000001">
    <property type="protein sequence ID" value="KAH7139208.1"/>
    <property type="molecule type" value="Genomic_DNA"/>
</dbReference>
<feature type="compositionally biased region" description="Acidic residues" evidence="1">
    <location>
        <begin position="357"/>
        <end position="368"/>
    </location>
</feature>
<feature type="compositionally biased region" description="Basic and acidic residues" evidence="1">
    <location>
        <begin position="284"/>
        <end position="295"/>
    </location>
</feature>
<dbReference type="Gene3D" id="3.30.70.330">
    <property type="match status" value="1"/>
</dbReference>
<name>A0A9P9EKM4_9PLEO</name>
<feature type="compositionally biased region" description="Acidic residues" evidence="1">
    <location>
        <begin position="499"/>
        <end position="510"/>
    </location>
</feature>